<evidence type="ECO:0000256" key="2">
    <source>
        <dbReference type="ARBA" id="ARBA00008655"/>
    </source>
</evidence>
<dbReference type="EMBL" id="FNYK01000052">
    <property type="protein sequence ID" value="SEJ07199.1"/>
    <property type="molecule type" value="Genomic_DNA"/>
</dbReference>
<keyword evidence="4 7" id="KW-0808">Transferase</keyword>
<evidence type="ECO:0000313" key="10">
    <source>
        <dbReference type="Proteomes" id="UP000183028"/>
    </source>
</evidence>
<dbReference type="GO" id="GO:0006654">
    <property type="term" value="P:phosphatidic acid biosynthetic process"/>
    <property type="evidence" value="ECO:0007669"/>
    <property type="project" value="TreeGrafter"/>
</dbReference>
<dbReference type="EC" id="2.3.1.51" evidence="7"/>
<keyword evidence="5 7" id="KW-0443">Lipid metabolism</keyword>
<evidence type="ECO:0000256" key="5">
    <source>
        <dbReference type="ARBA" id="ARBA00023098"/>
    </source>
</evidence>
<dbReference type="CDD" id="cd07989">
    <property type="entry name" value="LPLAT_AGPAT-like"/>
    <property type="match status" value="1"/>
</dbReference>
<protein>
    <recommendedName>
        <fullName evidence="7">1-acyl-sn-glycerol-3-phosphate acyltransferase</fullName>
        <ecNumber evidence="7">2.3.1.51</ecNumber>
    </recommendedName>
</protein>
<evidence type="ECO:0000256" key="7">
    <source>
        <dbReference type="RuleBase" id="RU361267"/>
    </source>
</evidence>
<sequence length="236" mass="27544">MIRLVFIVIRFFFEIPSIFHRIHKQLKNKDQISVAERIDTMRKILRKAVKRANVDLKVYGIENLPEEGGFLITPNHQGMFDIVALFYAIDRPFKIVYKKELRKIKIVADALDSMDYLAIDRQNLRQSIQVIRQVKKELAEGMPWVIFPEGTRSKNGNQLLEFKGGSFKSAMDAKVPVVPVANINCYEVLDRNTLKKVHCQIHFLKPISYEEYKDMNSEELAMHVKKLIERCIEEHA</sequence>
<evidence type="ECO:0000259" key="8">
    <source>
        <dbReference type="SMART" id="SM00563"/>
    </source>
</evidence>
<keyword evidence="10" id="KW-1185">Reference proteome</keyword>
<name>A0A1H6VRC7_9FIRM</name>
<dbReference type="InterPro" id="IPR002123">
    <property type="entry name" value="Plipid/glycerol_acylTrfase"/>
</dbReference>
<proteinExistence type="inferred from homology"/>
<feature type="domain" description="Phospholipid/glycerol acyltransferase" evidence="8">
    <location>
        <begin position="70"/>
        <end position="185"/>
    </location>
</feature>
<dbReference type="PANTHER" id="PTHR10434">
    <property type="entry name" value="1-ACYL-SN-GLYCEROL-3-PHOSPHATE ACYLTRANSFERASE"/>
    <property type="match status" value="1"/>
</dbReference>
<dbReference type="SMART" id="SM00563">
    <property type="entry name" value="PlsC"/>
    <property type="match status" value="1"/>
</dbReference>
<keyword evidence="6 7" id="KW-0012">Acyltransferase</keyword>
<dbReference type="eggNOG" id="COG0204">
    <property type="taxonomic scope" value="Bacteria"/>
</dbReference>
<dbReference type="NCBIfam" id="TIGR00530">
    <property type="entry name" value="AGP_acyltrn"/>
    <property type="match status" value="1"/>
</dbReference>
<evidence type="ECO:0000256" key="1">
    <source>
        <dbReference type="ARBA" id="ARBA00005189"/>
    </source>
</evidence>
<evidence type="ECO:0000256" key="6">
    <source>
        <dbReference type="ARBA" id="ARBA00023315"/>
    </source>
</evidence>
<dbReference type="Proteomes" id="UP000183028">
    <property type="component" value="Unassembled WGS sequence"/>
</dbReference>
<evidence type="ECO:0000313" key="9">
    <source>
        <dbReference type="EMBL" id="SEJ07199.1"/>
    </source>
</evidence>
<reference evidence="10" key="1">
    <citation type="submission" date="2016-10" db="EMBL/GenBank/DDBJ databases">
        <authorList>
            <person name="Varghese N."/>
        </authorList>
    </citation>
    <scope>NUCLEOTIDE SEQUENCE [LARGE SCALE GENOMIC DNA]</scope>
    <source>
        <strain evidence="10">DSM 20406</strain>
    </source>
</reference>
<keyword evidence="7" id="KW-1208">Phospholipid metabolism</keyword>
<dbReference type="GeneID" id="54120178"/>
<comment type="similarity">
    <text evidence="2 7">Belongs to the 1-acyl-sn-glycerol-3-phosphate acyltransferase family.</text>
</comment>
<comment type="domain">
    <text evidence="7">The HXXXXD motif is essential for acyltransferase activity and may constitute the binding site for the phosphate moiety of the glycerol-3-phosphate.</text>
</comment>
<evidence type="ECO:0000256" key="4">
    <source>
        <dbReference type="ARBA" id="ARBA00022679"/>
    </source>
</evidence>
<accession>A0A1H6VRC7</accession>
<dbReference type="OrthoDB" id="9803035at2"/>
<dbReference type="GO" id="GO:0016020">
    <property type="term" value="C:membrane"/>
    <property type="evidence" value="ECO:0007669"/>
    <property type="project" value="InterPro"/>
</dbReference>
<comment type="pathway">
    <text evidence="1">Lipid metabolism.</text>
</comment>
<evidence type="ECO:0000256" key="3">
    <source>
        <dbReference type="ARBA" id="ARBA00022516"/>
    </source>
</evidence>
<gene>
    <name evidence="9" type="ORF">SAMN04487834_10529</name>
</gene>
<dbReference type="GO" id="GO:0003841">
    <property type="term" value="F:1-acylglycerol-3-phosphate O-acyltransferase activity"/>
    <property type="evidence" value="ECO:0007669"/>
    <property type="project" value="UniProtKB-UniRule"/>
</dbReference>
<dbReference type="SUPFAM" id="SSF69593">
    <property type="entry name" value="Glycerol-3-phosphate (1)-acyltransferase"/>
    <property type="match status" value="1"/>
</dbReference>
<dbReference type="Pfam" id="PF01553">
    <property type="entry name" value="Acyltransferase"/>
    <property type="match status" value="1"/>
</dbReference>
<comment type="catalytic activity">
    <reaction evidence="7">
        <text>a 1-acyl-sn-glycero-3-phosphate + an acyl-CoA = a 1,2-diacyl-sn-glycero-3-phosphate + CoA</text>
        <dbReference type="Rhea" id="RHEA:19709"/>
        <dbReference type="ChEBI" id="CHEBI:57287"/>
        <dbReference type="ChEBI" id="CHEBI:57970"/>
        <dbReference type="ChEBI" id="CHEBI:58342"/>
        <dbReference type="ChEBI" id="CHEBI:58608"/>
        <dbReference type="EC" id="2.3.1.51"/>
    </reaction>
</comment>
<dbReference type="AlphaFoldDB" id="A0A1H6VRC7"/>
<dbReference type="STRING" id="322505.SAMN04487836_10732"/>
<keyword evidence="3 7" id="KW-0444">Lipid biosynthesis</keyword>
<organism evidence="9 10">
    <name type="scientific">Sharpea azabuensis</name>
    <dbReference type="NCBI Taxonomy" id="322505"/>
    <lineage>
        <taxon>Bacteria</taxon>
        <taxon>Bacillati</taxon>
        <taxon>Bacillota</taxon>
        <taxon>Erysipelotrichia</taxon>
        <taxon>Erysipelotrichales</taxon>
        <taxon>Coprobacillaceae</taxon>
        <taxon>Sharpea</taxon>
    </lineage>
</organism>
<dbReference type="RefSeq" id="WP_033162780.1">
    <property type="nucleotide sequence ID" value="NZ_FNYK01000052.1"/>
</dbReference>
<keyword evidence="7" id="KW-0594">Phospholipid biosynthesis</keyword>
<dbReference type="InterPro" id="IPR004552">
    <property type="entry name" value="AGP_acyltrans"/>
</dbReference>
<dbReference type="PANTHER" id="PTHR10434:SF64">
    <property type="entry name" value="1-ACYL-SN-GLYCEROL-3-PHOSPHATE ACYLTRANSFERASE-RELATED"/>
    <property type="match status" value="1"/>
</dbReference>